<evidence type="ECO:0000256" key="6">
    <source>
        <dbReference type="ARBA" id="ARBA00036823"/>
    </source>
</evidence>
<sequence>MPFVQARISKDLSDSEKTALQKELTAIIKDELHKPAGFIMTGIESGYDLWLGDNKLDNGAMISVQQFGSANRDAYNAITQRICDYLKSALGTPSDKVYVTFQSINEWGWNGQLF</sequence>
<dbReference type="STRING" id="83771.SAMN02910357_00640"/>
<comment type="catalytic activity">
    <reaction evidence="5">
        <text>3-phenylpyruvate = enol-phenylpyruvate</text>
        <dbReference type="Rhea" id="RHEA:17097"/>
        <dbReference type="ChEBI" id="CHEBI:16815"/>
        <dbReference type="ChEBI" id="CHEBI:18005"/>
        <dbReference type="EC" id="5.3.2.1"/>
    </reaction>
</comment>
<dbReference type="InterPro" id="IPR001398">
    <property type="entry name" value="Macrophage_inhib_fac"/>
</dbReference>
<dbReference type="GO" id="GO:0050178">
    <property type="term" value="F:phenylpyruvate tautomerase activity"/>
    <property type="evidence" value="ECO:0007669"/>
    <property type="project" value="UniProtKB-EC"/>
</dbReference>
<organism evidence="12 13">
    <name type="scientific">Succinivibrio dextrinosolvens DSM 3072</name>
    <dbReference type="NCBI Taxonomy" id="1123324"/>
    <lineage>
        <taxon>Bacteria</taxon>
        <taxon>Pseudomonadati</taxon>
        <taxon>Pseudomonadota</taxon>
        <taxon>Gammaproteobacteria</taxon>
        <taxon>Aeromonadales</taxon>
        <taxon>Succinivibrionaceae</taxon>
        <taxon>Succinivibrio</taxon>
    </lineage>
</organism>
<evidence type="ECO:0000256" key="5">
    <source>
        <dbReference type="ARBA" id="ARBA00036735"/>
    </source>
</evidence>
<reference evidence="13" key="1">
    <citation type="submission" date="2017-02" db="EMBL/GenBank/DDBJ databases">
        <authorList>
            <person name="Varghese N."/>
            <person name="Submissions S."/>
        </authorList>
    </citation>
    <scope>NUCLEOTIDE SEQUENCE [LARGE SCALE GENOMIC DNA]</scope>
    <source>
        <strain evidence="13">DSM 3072</strain>
    </source>
</reference>
<evidence type="ECO:0000256" key="1">
    <source>
        <dbReference type="ARBA" id="ARBA00004613"/>
    </source>
</evidence>
<dbReference type="GO" id="GO:0005125">
    <property type="term" value="F:cytokine activity"/>
    <property type="evidence" value="ECO:0007669"/>
    <property type="project" value="UniProtKB-KW"/>
</dbReference>
<dbReference type="AlphaFoldDB" id="A0A1T4W186"/>
<protein>
    <recommendedName>
        <fullName evidence="11">L-dopachrome isomerase</fullName>
        <ecNumber evidence="8">5.3.2.1</ecNumber>
        <ecNumber evidence="7">5.3.3.12</ecNumber>
    </recommendedName>
    <alternativeName>
        <fullName evidence="9">L-dopachrome tautomerase</fullName>
    </alternativeName>
    <alternativeName>
        <fullName evidence="10">Phenylpyruvate tautomerase</fullName>
    </alternativeName>
</protein>
<dbReference type="GO" id="GO:0004167">
    <property type="term" value="F:dopachrome isomerase activity"/>
    <property type="evidence" value="ECO:0007669"/>
    <property type="project" value="UniProtKB-EC"/>
</dbReference>
<dbReference type="RefSeq" id="WP_078929637.1">
    <property type="nucleotide sequence ID" value="NZ_FUXX01000087.1"/>
</dbReference>
<dbReference type="Proteomes" id="UP000242432">
    <property type="component" value="Unassembled WGS sequence"/>
</dbReference>
<evidence type="ECO:0000256" key="8">
    <source>
        <dbReference type="ARBA" id="ARBA00039086"/>
    </source>
</evidence>
<proteinExistence type="predicted"/>
<dbReference type="EMBL" id="FUXX01000087">
    <property type="protein sequence ID" value="SKA71054.1"/>
    <property type="molecule type" value="Genomic_DNA"/>
</dbReference>
<comment type="catalytic activity">
    <reaction evidence="6">
        <text>L-dopachrome = 5,6-dihydroxyindole-2-carboxylate</text>
        <dbReference type="Rhea" id="RHEA:13041"/>
        <dbReference type="ChEBI" id="CHEBI:16875"/>
        <dbReference type="ChEBI" id="CHEBI:57509"/>
        <dbReference type="EC" id="5.3.3.12"/>
    </reaction>
</comment>
<evidence type="ECO:0000256" key="9">
    <source>
        <dbReference type="ARBA" id="ARBA00041631"/>
    </source>
</evidence>
<keyword evidence="4" id="KW-0413">Isomerase</keyword>
<gene>
    <name evidence="12" type="ORF">SAMN02745213_02384</name>
</gene>
<keyword evidence="13" id="KW-1185">Reference proteome</keyword>
<evidence type="ECO:0000313" key="12">
    <source>
        <dbReference type="EMBL" id="SKA71054.1"/>
    </source>
</evidence>
<evidence type="ECO:0000256" key="2">
    <source>
        <dbReference type="ARBA" id="ARBA00022514"/>
    </source>
</evidence>
<name>A0A1T4W186_9GAMM</name>
<accession>A0A1T4W186</accession>
<comment type="subcellular location">
    <subcellularLocation>
        <location evidence="1">Secreted</location>
    </subcellularLocation>
</comment>
<dbReference type="PANTHER" id="PTHR11954:SF6">
    <property type="entry name" value="MACROPHAGE MIGRATION INHIBITORY FACTOR"/>
    <property type="match status" value="1"/>
</dbReference>
<dbReference type="InterPro" id="IPR014347">
    <property type="entry name" value="Tautomerase/MIF_sf"/>
</dbReference>
<dbReference type="SUPFAM" id="SSF55331">
    <property type="entry name" value="Tautomerase/MIF"/>
    <property type="match status" value="1"/>
</dbReference>
<evidence type="ECO:0000256" key="3">
    <source>
        <dbReference type="ARBA" id="ARBA00022525"/>
    </source>
</evidence>
<dbReference type="Pfam" id="PF01187">
    <property type="entry name" value="MIF"/>
    <property type="match status" value="1"/>
</dbReference>
<keyword evidence="3" id="KW-0964">Secreted</keyword>
<keyword evidence="2" id="KW-0202">Cytokine</keyword>
<evidence type="ECO:0000256" key="7">
    <source>
        <dbReference type="ARBA" id="ARBA00038932"/>
    </source>
</evidence>
<dbReference type="GO" id="GO:0005615">
    <property type="term" value="C:extracellular space"/>
    <property type="evidence" value="ECO:0007669"/>
    <property type="project" value="UniProtKB-KW"/>
</dbReference>
<dbReference type="EC" id="5.3.2.1" evidence="8"/>
<evidence type="ECO:0000313" key="13">
    <source>
        <dbReference type="Proteomes" id="UP000242432"/>
    </source>
</evidence>
<dbReference type="Gene3D" id="3.30.429.10">
    <property type="entry name" value="Macrophage Migration Inhibitory Factor"/>
    <property type="match status" value="1"/>
</dbReference>
<dbReference type="EC" id="5.3.3.12" evidence="7"/>
<evidence type="ECO:0000256" key="4">
    <source>
        <dbReference type="ARBA" id="ARBA00023235"/>
    </source>
</evidence>
<dbReference type="PANTHER" id="PTHR11954">
    <property type="entry name" value="D-DOPACHROME DECARBOXYLASE"/>
    <property type="match status" value="1"/>
</dbReference>
<evidence type="ECO:0000256" key="11">
    <source>
        <dbReference type="ARBA" id="ARBA00042730"/>
    </source>
</evidence>
<evidence type="ECO:0000256" key="10">
    <source>
        <dbReference type="ARBA" id="ARBA00041912"/>
    </source>
</evidence>